<proteinExistence type="predicted"/>
<comment type="caution">
    <text evidence="1">The sequence shown here is derived from an EMBL/GenBank/DDBJ whole genome shotgun (WGS) entry which is preliminary data.</text>
</comment>
<organism evidence="1 2">
    <name type="scientific">Stutzerimonas stutzeri NF13</name>
    <dbReference type="NCBI Taxonomy" id="1212548"/>
    <lineage>
        <taxon>Bacteria</taxon>
        <taxon>Pseudomonadati</taxon>
        <taxon>Pseudomonadota</taxon>
        <taxon>Gammaproteobacteria</taxon>
        <taxon>Pseudomonadales</taxon>
        <taxon>Pseudomonadaceae</taxon>
        <taxon>Stutzerimonas</taxon>
    </lineage>
</organism>
<reference evidence="1 2" key="1">
    <citation type="journal article" date="2013" name="Genome Announc.">
        <title>Draft Genome of Pseudomonas stutzeri Strain NF13, a Nitrogen Fixer Isolated from the Galapagos Rift Hydrothermal Vent.</title>
        <authorList>
            <person name="Pena A."/>
            <person name="Busquets A."/>
            <person name="Gomila M."/>
            <person name="Mayol J."/>
            <person name="Bosch R."/>
            <person name="Nogales B."/>
            <person name="Garcia-Valdes E."/>
            <person name="Bennasar A."/>
            <person name="Lalucat J."/>
        </authorList>
    </citation>
    <scope>NUCLEOTIDE SEQUENCE [LARGE SCALE GENOMIC DNA]</scope>
    <source>
        <strain evidence="1 2">NF13</strain>
    </source>
</reference>
<sequence length="406" mass="43916">MKLVPACSGRVAVACRFDGQSLCQVTLQASLFRLAEGQPEFGAAPEDVIHLGCPLFAPQVIDFLRVQLLAEILAQCIERARFAQHAPHSVAVESGPAPGQRQFQPLYLGYQLFGECVGRAHAFAARQCRLCRPAFTHAREERLELRHRRLGELAVGGELAAEHRKQRCLFFFRRQRQGVITGNRGGVIRFVVAQRPDAGEGMHDVPGLELLAKVRVGHAQYVGDLLLADAHLGRVATVLSVGGADHGVAIQVGDGEDDAPILVLHDVGLLAVIQLGHDDVAALNQADAVWRALLQVFTDELCDPGTGGVDQRLGAKRKATAVLAPQLDMPDAAGTLGAQALGAGMDVRAVLPRRHGVEYHQPRVVDPTVGVFETPGDGWLQWARLAETQAPRCWQFLAHAQVVVKK</sequence>
<evidence type="ECO:0000313" key="2">
    <source>
        <dbReference type="Proteomes" id="UP000011700"/>
    </source>
</evidence>
<dbReference type="EMBL" id="AOBS01000034">
    <property type="protein sequence ID" value="EME01031.1"/>
    <property type="molecule type" value="Genomic_DNA"/>
</dbReference>
<name>M2TUM0_STUST</name>
<dbReference type="AlphaFoldDB" id="M2TUM0"/>
<dbReference type="Proteomes" id="UP000011700">
    <property type="component" value="Unassembled WGS sequence"/>
</dbReference>
<evidence type="ECO:0000313" key="1">
    <source>
        <dbReference type="EMBL" id="EME01031.1"/>
    </source>
</evidence>
<accession>M2TUM0</accession>
<dbReference type="eggNOG" id="ENOG5033XJA">
    <property type="taxonomic scope" value="Bacteria"/>
</dbReference>
<gene>
    <name evidence="1" type="ORF">B381_05966</name>
</gene>
<protein>
    <submittedName>
        <fullName evidence="1">Uncharacterized protein</fullName>
    </submittedName>
</protein>